<sequence>MKKLCLLVCLSLGFVTSANAVGDAEAGKAKAATCAACHGADGNSVVDMYPKLAGQHAEYIIKQLHDFRAASKSGGEEGRNDPVMNGMAAPLSDQDIEDLAAYFSGQKAKEGTTPENVVEQGNKLFRGGDAEKRLAACAACHGPRGNGMGLAGFPDISGQHATYIKTQLEKFRSGARANDPNGMMQDIAKHLSDEDIEILSKYVGGLH</sequence>
<dbReference type="GO" id="GO:0020037">
    <property type="term" value="F:heme binding"/>
    <property type="evidence" value="ECO:0007669"/>
    <property type="project" value="InterPro"/>
</dbReference>
<gene>
    <name evidence="12" type="ORF">H8B19_12135</name>
</gene>
<reference evidence="12" key="2">
    <citation type="submission" date="2020-08" db="EMBL/GenBank/DDBJ databases">
        <authorList>
            <person name="Lai Q."/>
        </authorList>
    </citation>
    <scope>NUCLEOTIDE SEQUENCE</scope>
    <source>
        <strain evidence="12">S27-2</strain>
    </source>
</reference>
<evidence type="ECO:0000256" key="3">
    <source>
        <dbReference type="ARBA" id="ARBA00022617"/>
    </source>
</evidence>
<keyword evidence="3 8" id="KW-0349">Heme</keyword>
<feature type="domain" description="Cytochrome c" evidence="11">
    <location>
        <begin position="22"/>
        <end position="107"/>
    </location>
</feature>
<evidence type="ECO:0000256" key="8">
    <source>
        <dbReference type="PIRSR" id="PIRSR000005-1"/>
    </source>
</evidence>
<dbReference type="Gene3D" id="1.10.760.10">
    <property type="entry name" value="Cytochrome c-like domain"/>
    <property type="match status" value="2"/>
</dbReference>
<feature type="binding site" description="covalent" evidence="8">
    <location>
        <position position="34"/>
    </location>
    <ligand>
        <name>heme c</name>
        <dbReference type="ChEBI" id="CHEBI:61717"/>
        <label>1</label>
    </ligand>
</feature>
<dbReference type="PIRSF" id="PIRSF000005">
    <property type="entry name" value="Cytochrome_c4"/>
    <property type="match status" value="1"/>
</dbReference>
<evidence type="ECO:0000259" key="11">
    <source>
        <dbReference type="PROSITE" id="PS51007"/>
    </source>
</evidence>
<dbReference type="GO" id="GO:0005506">
    <property type="term" value="F:iron ion binding"/>
    <property type="evidence" value="ECO:0007669"/>
    <property type="project" value="InterPro"/>
</dbReference>
<feature type="binding site" description="covalent" evidence="8">
    <location>
        <position position="137"/>
    </location>
    <ligand>
        <name>heme c</name>
        <dbReference type="ChEBI" id="CHEBI:61717"/>
        <label>2</label>
    </ligand>
</feature>
<dbReference type="InterPro" id="IPR036909">
    <property type="entry name" value="Cyt_c-like_dom_sf"/>
</dbReference>
<evidence type="ECO:0000256" key="10">
    <source>
        <dbReference type="SAM" id="SignalP"/>
    </source>
</evidence>
<comment type="caution">
    <text evidence="12">The sequence shown here is derived from an EMBL/GenBank/DDBJ whole genome shotgun (WGS) entry which is preliminary data.</text>
</comment>
<feature type="binding site" description="covalent" evidence="8">
    <location>
        <position position="140"/>
    </location>
    <ligand>
        <name>heme c</name>
        <dbReference type="ChEBI" id="CHEBI:61717"/>
        <label>2</label>
    </ligand>
</feature>
<name>A0A8J6LZH2_9ALTE</name>
<evidence type="ECO:0000313" key="12">
    <source>
        <dbReference type="EMBL" id="MBC3766629.1"/>
    </source>
</evidence>
<dbReference type="PANTHER" id="PTHR33751:SF9">
    <property type="entry name" value="CYTOCHROME C4"/>
    <property type="match status" value="1"/>
</dbReference>
<dbReference type="GO" id="GO:0009055">
    <property type="term" value="F:electron transfer activity"/>
    <property type="evidence" value="ECO:0007669"/>
    <property type="project" value="InterPro"/>
</dbReference>
<feature type="binding site" description="axial binding residue" evidence="9">
    <location>
        <position position="84"/>
    </location>
    <ligand>
        <name>heme c</name>
        <dbReference type="ChEBI" id="CHEBI:61717"/>
        <label>1</label>
    </ligand>
    <ligandPart>
        <name>Fe</name>
        <dbReference type="ChEBI" id="CHEBI:18248"/>
    </ligandPart>
</feature>
<dbReference type="SUPFAM" id="SSF46626">
    <property type="entry name" value="Cytochrome c"/>
    <property type="match status" value="2"/>
</dbReference>
<dbReference type="Proteomes" id="UP000601768">
    <property type="component" value="Unassembled WGS sequence"/>
</dbReference>
<feature type="binding site" description="axial binding residue" evidence="9">
    <location>
        <position position="184"/>
    </location>
    <ligand>
        <name>heme c</name>
        <dbReference type="ChEBI" id="CHEBI:61717"/>
        <label>2</label>
    </ligand>
    <ligandPart>
        <name>Fe</name>
        <dbReference type="ChEBI" id="CHEBI:18248"/>
    </ligandPart>
</feature>
<accession>A0A8J6LZH2</accession>
<comment type="PTM">
    <text evidence="8">Binds 2 heme c groups covalently per subunit.</text>
</comment>
<dbReference type="RefSeq" id="WP_186507158.1">
    <property type="nucleotide sequence ID" value="NZ_JACNEP010000009.1"/>
</dbReference>
<feature type="chain" id="PRO_5035233698" evidence="10">
    <location>
        <begin position="21"/>
        <end position="207"/>
    </location>
</feature>
<evidence type="ECO:0000256" key="5">
    <source>
        <dbReference type="ARBA" id="ARBA00022764"/>
    </source>
</evidence>
<organism evidence="12 13">
    <name type="scientific">Neptunicella marina</name>
    <dbReference type="NCBI Taxonomy" id="2125989"/>
    <lineage>
        <taxon>Bacteria</taxon>
        <taxon>Pseudomonadati</taxon>
        <taxon>Pseudomonadota</taxon>
        <taxon>Gammaproteobacteria</taxon>
        <taxon>Alteromonadales</taxon>
        <taxon>Alteromonadaceae</taxon>
        <taxon>Neptunicella</taxon>
    </lineage>
</organism>
<dbReference type="InterPro" id="IPR050597">
    <property type="entry name" value="Cytochrome_c_Oxidase_Subunit"/>
</dbReference>
<evidence type="ECO:0000256" key="9">
    <source>
        <dbReference type="PIRSR" id="PIRSR000005-2"/>
    </source>
</evidence>
<dbReference type="Pfam" id="PF00034">
    <property type="entry name" value="Cytochrom_C"/>
    <property type="match status" value="2"/>
</dbReference>
<keyword evidence="13" id="KW-1185">Reference proteome</keyword>
<keyword evidence="4 9" id="KW-0479">Metal-binding</keyword>
<keyword evidence="10" id="KW-0732">Signal</keyword>
<evidence type="ECO:0000256" key="7">
    <source>
        <dbReference type="ARBA" id="ARBA00023004"/>
    </source>
</evidence>
<dbReference type="AlphaFoldDB" id="A0A8J6LZH2"/>
<reference evidence="12" key="1">
    <citation type="journal article" date="2018" name="Int. J. Syst. Evol. Microbiol.">
        <title>Neptunicella marina gen. nov., sp. nov., isolated from surface seawater.</title>
        <authorList>
            <person name="Liu X."/>
            <person name="Lai Q."/>
            <person name="Du Y."/>
            <person name="Zhang X."/>
            <person name="Liu Z."/>
            <person name="Sun F."/>
            <person name="Shao Z."/>
        </authorList>
    </citation>
    <scope>NUCLEOTIDE SEQUENCE</scope>
    <source>
        <strain evidence="12">S27-2</strain>
    </source>
</reference>
<feature type="binding site" description="axial binding residue" evidence="9">
    <location>
        <position position="141"/>
    </location>
    <ligand>
        <name>heme c</name>
        <dbReference type="ChEBI" id="CHEBI:61717"/>
        <label>2</label>
    </ligand>
    <ligandPart>
        <name>Fe</name>
        <dbReference type="ChEBI" id="CHEBI:18248"/>
    </ligandPart>
</feature>
<keyword evidence="5" id="KW-0574">Periplasm</keyword>
<evidence type="ECO:0000256" key="2">
    <source>
        <dbReference type="ARBA" id="ARBA00022448"/>
    </source>
</evidence>
<feature type="binding site" description="axial binding residue" evidence="9">
    <location>
        <position position="38"/>
    </location>
    <ligand>
        <name>heme c</name>
        <dbReference type="ChEBI" id="CHEBI:61717"/>
        <label>1</label>
    </ligand>
    <ligandPart>
        <name>Fe</name>
        <dbReference type="ChEBI" id="CHEBI:18248"/>
    </ligandPart>
</feature>
<dbReference type="PROSITE" id="PS51007">
    <property type="entry name" value="CYTC"/>
    <property type="match status" value="2"/>
</dbReference>
<dbReference type="InterPro" id="IPR008168">
    <property type="entry name" value="Cyt_C_IC"/>
</dbReference>
<keyword evidence="2" id="KW-0813">Transport</keyword>
<keyword evidence="7 9" id="KW-0408">Iron</keyword>
<dbReference type="EMBL" id="JACNEP010000009">
    <property type="protein sequence ID" value="MBC3766629.1"/>
    <property type="molecule type" value="Genomic_DNA"/>
</dbReference>
<dbReference type="InterPro" id="IPR009056">
    <property type="entry name" value="Cyt_c-like_dom"/>
</dbReference>
<evidence type="ECO:0000313" key="13">
    <source>
        <dbReference type="Proteomes" id="UP000601768"/>
    </source>
</evidence>
<dbReference type="InterPro" id="IPR024167">
    <property type="entry name" value="Cytochrome_c4-like"/>
</dbReference>
<protein>
    <submittedName>
        <fullName evidence="12">Cytochrome c4</fullName>
    </submittedName>
</protein>
<feature type="domain" description="Cytochrome c" evidence="11">
    <location>
        <begin position="116"/>
        <end position="207"/>
    </location>
</feature>
<feature type="binding site" description="covalent" evidence="8">
    <location>
        <position position="37"/>
    </location>
    <ligand>
        <name>heme c</name>
        <dbReference type="ChEBI" id="CHEBI:61717"/>
        <label>1</label>
    </ligand>
</feature>
<evidence type="ECO:0000256" key="6">
    <source>
        <dbReference type="ARBA" id="ARBA00022982"/>
    </source>
</evidence>
<keyword evidence="6" id="KW-0249">Electron transport</keyword>
<comment type="subcellular location">
    <subcellularLocation>
        <location evidence="1">Periplasm</location>
    </subcellularLocation>
</comment>
<dbReference type="PRINTS" id="PR00605">
    <property type="entry name" value="CYTCHROMECIC"/>
</dbReference>
<dbReference type="PANTHER" id="PTHR33751">
    <property type="entry name" value="CBB3-TYPE CYTOCHROME C OXIDASE SUBUNIT FIXP"/>
    <property type="match status" value="1"/>
</dbReference>
<evidence type="ECO:0000256" key="4">
    <source>
        <dbReference type="ARBA" id="ARBA00022723"/>
    </source>
</evidence>
<feature type="signal peptide" evidence="10">
    <location>
        <begin position="1"/>
        <end position="20"/>
    </location>
</feature>
<dbReference type="GO" id="GO:0042597">
    <property type="term" value="C:periplasmic space"/>
    <property type="evidence" value="ECO:0007669"/>
    <property type="project" value="UniProtKB-SubCell"/>
</dbReference>
<proteinExistence type="predicted"/>
<evidence type="ECO:0000256" key="1">
    <source>
        <dbReference type="ARBA" id="ARBA00004418"/>
    </source>
</evidence>